<sequence length="151" mass="17252">MDKKILFGLALVGFLIGDLIYPNSSSSPHGKYISNAISLVKTPNRSNPIYISFHFELELFNSDRYELMALTPNQSGTFTSGSYVYNENEISFIEANHDAFYDTRIDIPFWEKVLISPNTLGGDENLIFPMNDVEKSFILFNRRSAYLMTRT</sequence>
<dbReference type="AlphaFoldDB" id="E8MAT0"/>
<dbReference type="eggNOG" id="ENOG5031NXD">
    <property type="taxonomic scope" value="Bacteria"/>
</dbReference>
<evidence type="ECO:0000313" key="1">
    <source>
        <dbReference type="EMBL" id="EGA68879.1"/>
    </source>
</evidence>
<organism evidence="1 2">
    <name type="scientific">Vibrio sinaloensis DSM 21326</name>
    <dbReference type="NCBI Taxonomy" id="945550"/>
    <lineage>
        <taxon>Bacteria</taxon>
        <taxon>Pseudomonadati</taxon>
        <taxon>Pseudomonadota</taxon>
        <taxon>Gammaproteobacteria</taxon>
        <taxon>Vibrionales</taxon>
        <taxon>Vibrionaceae</taxon>
        <taxon>Vibrio</taxon>
        <taxon>Vibrio oreintalis group</taxon>
    </lineage>
</organism>
<reference evidence="1 2" key="1">
    <citation type="journal article" date="2012" name="Int. J. Syst. Evol. Microbiol.">
        <title>Vibrio caribbeanicus sp. nov., isolated from the marine sponge Scleritoderma cyanea.</title>
        <authorList>
            <person name="Hoffmann M."/>
            <person name="Monday S.R."/>
            <person name="Allard M.W."/>
            <person name="Strain E.A."/>
            <person name="Whittaker P."/>
            <person name="Naum M."/>
            <person name="McCarthy P.J."/>
            <person name="Lopez J.V."/>
            <person name="Fischer M."/>
            <person name="Brown E.W."/>
        </authorList>
    </citation>
    <scope>NUCLEOTIDE SEQUENCE [LARGE SCALE GENOMIC DNA]</scope>
    <source>
        <strain evidence="2">DSMZ 21326</strain>
    </source>
</reference>
<evidence type="ECO:0000313" key="2">
    <source>
        <dbReference type="Proteomes" id="UP000006228"/>
    </source>
</evidence>
<gene>
    <name evidence="1" type="ORF">VISI1226_03955</name>
</gene>
<dbReference type="Proteomes" id="UP000006228">
    <property type="component" value="Unassembled WGS sequence"/>
</dbReference>
<proteinExistence type="predicted"/>
<dbReference type="RefSeq" id="WP_008079648.1">
    <property type="nucleotide sequence ID" value="NZ_AEVT01000097.1"/>
</dbReference>
<comment type="caution">
    <text evidence="1">The sequence shown here is derived from an EMBL/GenBank/DDBJ whole genome shotgun (WGS) entry which is preliminary data.</text>
</comment>
<dbReference type="OrthoDB" id="9994752at2"/>
<protein>
    <submittedName>
        <fullName evidence="1">Uncharacterized protein</fullName>
    </submittedName>
</protein>
<dbReference type="EMBL" id="AEVT01000097">
    <property type="protein sequence ID" value="EGA68879.1"/>
    <property type="molecule type" value="Genomic_DNA"/>
</dbReference>
<accession>E8MAT0</accession>
<dbReference type="GeneID" id="95570675"/>
<name>E8MAT0_PHOS4</name>